<keyword evidence="4" id="KW-0862">Zinc</keyword>
<evidence type="ECO:0000256" key="4">
    <source>
        <dbReference type="ARBA" id="ARBA00022833"/>
    </source>
</evidence>
<feature type="region of interest" description="Disordered" evidence="5">
    <location>
        <begin position="206"/>
        <end position="229"/>
    </location>
</feature>
<keyword evidence="8" id="KW-1185">Reference proteome</keyword>
<name>A0A8H3Z282_VENIN</name>
<gene>
    <name evidence="7" type="ORF">EG327_005626</name>
</gene>
<feature type="region of interest" description="Disordered" evidence="5">
    <location>
        <begin position="641"/>
        <end position="666"/>
    </location>
</feature>
<feature type="region of interest" description="Disordered" evidence="5">
    <location>
        <begin position="459"/>
        <end position="550"/>
    </location>
</feature>
<keyword evidence="1" id="KW-0479">Metal-binding</keyword>
<dbReference type="PANTHER" id="PTHR24409:SF295">
    <property type="entry name" value="AZ2-RELATED"/>
    <property type="match status" value="1"/>
</dbReference>
<dbReference type="EMBL" id="WNWR01000325">
    <property type="protein sequence ID" value="KAE9983050.1"/>
    <property type="molecule type" value="Genomic_DNA"/>
</dbReference>
<evidence type="ECO:0000259" key="6">
    <source>
        <dbReference type="SMART" id="SM00355"/>
    </source>
</evidence>
<feature type="compositionally biased region" description="Polar residues" evidence="5">
    <location>
        <begin position="329"/>
        <end position="339"/>
    </location>
</feature>
<feature type="region of interest" description="Disordered" evidence="5">
    <location>
        <begin position="20"/>
        <end position="53"/>
    </location>
</feature>
<evidence type="ECO:0000256" key="3">
    <source>
        <dbReference type="ARBA" id="ARBA00022771"/>
    </source>
</evidence>
<evidence type="ECO:0000256" key="1">
    <source>
        <dbReference type="ARBA" id="ARBA00022723"/>
    </source>
</evidence>
<feature type="compositionally biased region" description="Pro residues" evidence="5">
    <location>
        <begin position="649"/>
        <end position="660"/>
    </location>
</feature>
<dbReference type="PANTHER" id="PTHR24409">
    <property type="entry name" value="ZINC FINGER PROTEIN 142"/>
    <property type="match status" value="1"/>
</dbReference>
<evidence type="ECO:0000313" key="8">
    <source>
        <dbReference type="Proteomes" id="UP000490939"/>
    </source>
</evidence>
<keyword evidence="3" id="KW-0863">Zinc-finger</keyword>
<protein>
    <recommendedName>
        <fullName evidence="6">C2H2-type domain-containing protein</fullName>
    </recommendedName>
</protein>
<reference evidence="7 8" key="1">
    <citation type="submission" date="2019-07" db="EMBL/GenBank/DDBJ databases">
        <title>Venturia inaequalis Genome Resource.</title>
        <authorList>
            <person name="Lichtner F.J."/>
        </authorList>
    </citation>
    <scope>NUCLEOTIDE SEQUENCE [LARGE SCALE GENOMIC DNA]</scope>
    <source>
        <strain evidence="7 8">DMI_063113</strain>
    </source>
</reference>
<dbReference type="SMART" id="SM00355">
    <property type="entry name" value="ZnF_C2H2"/>
    <property type="match status" value="4"/>
</dbReference>
<dbReference type="GO" id="GO:0008270">
    <property type="term" value="F:zinc ion binding"/>
    <property type="evidence" value="ECO:0007669"/>
    <property type="project" value="UniProtKB-KW"/>
</dbReference>
<organism evidence="7 8">
    <name type="scientific">Venturia inaequalis</name>
    <name type="common">Apple scab fungus</name>
    <dbReference type="NCBI Taxonomy" id="5025"/>
    <lineage>
        <taxon>Eukaryota</taxon>
        <taxon>Fungi</taxon>
        <taxon>Dikarya</taxon>
        <taxon>Ascomycota</taxon>
        <taxon>Pezizomycotina</taxon>
        <taxon>Dothideomycetes</taxon>
        <taxon>Pleosporomycetidae</taxon>
        <taxon>Venturiales</taxon>
        <taxon>Venturiaceae</taxon>
        <taxon>Venturia</taxon>
    </lineage>
</organism>
<dbReference type="InterPro" id="IPR013087">
    <property type="entry name" value="Znf_C2H2_type"/>
</dbReference>
<comment type="caution">
    <text evidence="7">The sequence shown here is derived from an EMBL/GenBank/DDBJ whole genome shotgun (WGS) entry which is preliminary data.</text>
</comment>
<feature type="domain" description="C2H2-type" evidence="6">
    <location>
        <begin position="385"/>
        <end position="409"/>
    </location>
</feature>
<sequence length="791" mass="87142">MAAMMGFDVSALTERFRTWRPNHFRDTTPTEAGSPTPSQNATISPPDSSPIPVPITLPIEESEGPELNVVAQLPTGSGAEEPEEPKAPSVNAFIRYEREELLALRQSPYACCPERLTETSREIQILTDERKLLTRDESRMSASTKTASKKSKLSAQFNHGIMQYGKLLPPKSSSSEHHIAAVRLPPTKSQVAPIKTELFEIINSTLTKSGNSSPGKVSSMSAAPLRSQPSPAQRVQAVSQQVHTVKATTADSSAEVDAAHKGEEDDNELGRIIADMDAAKAEHKARMKERKAAQKAAKALAELADAKAELRHAERKAKAHEEPMCESGDSAQPNSQSTKAPARPSPPSTVPANLSTTGYYCGRCKQEFKSAIHLQVHFEMAAAHLVCDACKKDTNSWKALLLHYKTTGHAIVCKECCQGNGNAFPADGVAYRSHLDVQNVCKTCNLHCGSRDALDEHHEKNSGCQSFNKQSDRSTLYDSSASAIPQKRTEPAARPKSPQTPTPARSIRPKPSGGKALVHQTPPRPTDNYKKELPQYQGPPSFGSMQPREYPQAQVAKSSLSSSNVSFAMPKPLFRAFAGLPKALSEGTAKYAWLEYIEEDPRDSFIRYQTITRIDCYKQWSLEELRYGDYEKGRKYGPVKTSRQELPAQLPPVPAAPPPSRAQAATPSANAQLALTDKIRCWTCDRQFSQICSIIAHLESGACSRGPNHYDFHNVVAGSNAWKEFIYREDRYNMLEYYDWDHEYPFFCPGCGGEFAILSGLISHIESGRCGQRLDCEPILGILDWIHSRVI</sequence>
<evidence type="ECO:0000256" key="2">
    <source>
        <dbReference type="ARBA" id="ARBA00022737"/>
    </source>
</evidence>
<proteinExistence type="predicted"/>
<keyword evidence="2" id="KW-0677">Repeat</keyword>
<accession>A0A8H3Z282</accession>
<dbReference type="AlphaFoldDB" id="A0A8H3Z282"/>
<feature type="domain" description="C2H2-type" evidence="6">
    <location>
        <begin position="359"/>
        <end position="384"/>
    </location>
</feature>
<dbReference type="GO" id="GO:0000981">
    <property type="term" value="F:DNA-binding transcription factor activity, RNA polymerase II-specific"/>
    <property type="evidence" value="ECO:0007669"/>
    <property type="project" value="TreeGrafter"/>
</dbReference>
<dbReference type="Gene3D" id="1.10.10.2360">
    <property type="match status" value="1"/>
</dbReference>
<dbReference type="GO" id="GO:0000977">
    <property type="term" value="F:RNA polymerase II transcription regulatory region sequence-specific DNA binding"/>
    <property type="evidence" value="ECO:0007669"/>
    <property type="project" value="TreeGrafter"/>
</dbReference>
<feature type="region of interest" description="Disordered" evidence="5">
    <location>
        <begin position="246"/>
        <end position="267"/>
    </location>
</feature>
<feature type="domain" description="C2H2-type" evidence="6">
    <location>
        <begin position="439"/>
        <end position="459"/>
    </location>
</feature>
<dbReference type="GO" id="GO:0005634">
    <property type="term" value="C:nucleus"/>
    <property type="evidence" value="ECO:0007669"/>
    <property type="project" value="TreeGrafter"/>
</dbReference>
<evidence type="ECO:0000313" key="7">
    <source>
        <dbReference type="EMBL" id="KAE9983050.1"/>
    </source>
</evidence>
<evidence type="ECO:0000256" key="5">
    <source>
        <dbReference type="SAM" id="MobiDB-lite"/>
    </source>
</evidence>
<dbReference type="Proteomes" id="UP000490939">
    <property type="component" value="Unassembled WGS sequence"/>
</dbReference>
<feature type="compositionally biased region" description="Polar residues" evidence="5">
    <location>
        <begin position="29"/>
        <end position="42"/>
    </location>
</feature>
<feature type="region of interest" description="Disordered" evidence="5">
    <location>
        <begin position="311"/>
        <end position="351"/>
    </location>
</feature>
<feature type="domain" description="C2H2-type" evidence="6">
    <location>
        <begin position="679"/>
        <end position="699"/>
    </location>
</feature>
<feature type="compositionally biased region" description="Polar residues" evidence="5">
    <location>
        <begin position="462"/>
        <end position="483"/>
    </location>
</feature>